<reference evidence="3 4" key="1">
    <citation type="submission" date="2019-12" db="EMBL/GenBank/DDBJ databases">
        <title>Draft genome sequence of the ascomycete Xylaria multiplex DSM 110363.</title>
        <authorList>
            <person name="Buettner E."/>
            <person name="Kellner H."/>
        </authorList>
    </citation>
    <scope>NUCLEOTIDE SEQUENCE [LARGE SCALE GENOMIC DNA]</scope>
    <source>
        <strain evidence="3 4">DSM 110363</strain>
    </source>
</reference>
<protein>
    <submittedName>
        <fullName evidence="3">Uncharacterized protein</fullName>
    </submittedName>
</protein>
<evidence type="ECO:0000256" key="2">
    <source>
        <dbReference type="SAM" id="SignalP"/>
    </source>
</evidence>
<evidence type="ECO:0000313" key="4">
    <source>
        <dbReference type="Proteomes" id="UP000481858"/>
    </source>
</evidence>
<dbReference type="InParanoid" id="A0A7C8IIN9"/>
<comment type="caution">
    <text evidence="3">The sequence shown here is derived from an EMBL/GenBank/DDBJ whole genome shotgun (WGS) entry which is preliminary data.</text>
</comment>
<feature type="chain" id="PRO_5028966294" evidence="2">
    <location>
        <begin position="19"/>
        <end position="223"/>
    </location>
</feature>
<accession>A0A7C8IIN9</accession>
<organism evidence="3 4">
    <name type="scientific">Xylaria multiplex</name>
    <dbReference type="NCBI Taxonomy" id="323545"/>
    <lineage>
        <taxon>Eukaryota</taxon>
        <taxon>Fungi</taxon>
        <taxon>Dikarya</taxon>
        <taxon>Ascomycota</taxon>
        <taxon>Pezizomycotina</taxon>
        <taxon>Sordariomycetes</taxon>
        <taxon>Xylariomycetidae</taxon>
        <taxon>Xylariales</taxon>
        <taxon>Xylariaceae</taxon>
        <taxon>Xylaria</taxon>
    </lineage>
</organism>
<dbReference type="OrthoDB" id="4651086at2759"/>
<name>A0A7C8IIN9_9PEZI</name>
<evidence type="ECO:0000313" key="3">
    <source>
        <dbReference type="EMBL" id="KAF2964606.1"/>
    </source>
</evidence>
<dbReference type="EMBL" id="WUBL01000144">
    <property type="protein sequence ID" value="KAF2964606.1"/>
    <property type="molecule type" value="Genomic_DNA"/>
</dbReference>
<dbReference type="Proteomes" id="UP000481858">
    <property type="component" value="Unassembled WGS sequence"/>
</dbReference>
<sequence>MKFSTLPFAITAIPSALADFWMVYQRRHAQIGRAEFTLYGTSFVRDAPQWTCEDDVFTHRIYPDQRDANGDNYGVQFDPWSSLPGPLWHDPLLSLTVNIHPSPLGTQTISHNLNYAMMSVDGKISGQCYLDRTYILDLDCWFQHPDPRVAEFHVNINGSSMFFCQSNAEINDDDYSWDPLVQGHSIPHMPQVIPDIPPKSLRESEPLWSGERKSENDGDETCA</sequence>
<keyword evidence="4" id="KW-1185">Reference proteome</keyword>
<keyword evidence="2" id="KW-0732">Signal</keyword>
<dbReference type="AlphaFoldDB" id="A0A7C8IIN9"/>
<feature type="region of interest" description="Disordered" evidence="1">
    <location>
        <begin position="188"/>
        <end position="223"/>
    </location>
</feature>
<gene>
    <name evidence="3" type="ORF">GQX73_g8962</name>
</gene>
<feature type="compositionally biased region" description="Basic and acidic residues" evidence="1">
    <location>
        <begin position="200"/>
        <end position="216"/>
    </location>
</feature>
<evidence type="ECO:0000256" key="1">
    <source>
        <dbReference type="SAM" id="MobiDB-lite"/>
    </source>
</evidence>
<feature type="signal peptide" evidence="2">
    <location>
        <begin position="1"/>
        <end position="18"/>
    </location>
</feature>
<proteinExistence type="predicted"/>